<dbReference type="AlphaFoldDB" id="A0A939D676"/>
<comment type="function">
    <text evidence="11">Mediates influx of magnesium ions. Alternates between open and closed states. Activated by low cytoplasmic Mg(2+) levels. Inactive when cytoplasmic Mg(2+) levels are high.</text>
</comment>
<dbReference type="Proteomes" id="UP000664545">
    <property type="component" value="Unassembled WGS sequence"/>
</dbReference>
<dbReference type="FunFam" id="1.20.58.340:FF:000004">
    <property type="entry name" value="Magnesium transport protein CorA"/>
    <property type="match status" value="1"/>
</dbReference>
<evidence type="ECO:0000256" key="9">
    <source>
        <dbReference type="ARBA" id="ARBA00023136"/>
    </source>
</evidence>
<dbReference type="GO" id="GO:0015095">
    <property type="term" value="F:magnesium ion transmembrane transporter activity"/>
    <property type="evidence" value="ECO:0007669"/>
    <property type="project" value="TreeGrafter"/>
</dbReference>
<comment type="catalytic activity">
    <reaction evidence="10">
        <text>Mg(2+)(in) = Mg(2+)(out)</text>
        <dbReference type="Rhea" id="RHEA:29827"/>
        <dbReference type="ChEBI" id="CHEBI:18420"/>
    </reaction>
</comment>
<comment type="similarity">
    <text evidence="2">Belongs to the CorA metal ion transporter (MIT) (TC 1.A.35) family.</text>
</comment>
<dbReference type="InterPro" id="IPR002523">
    <property type="entry name" value="MgTranspt_CorA/ZnTranspt_ZntB"/>
</dbReference>
<evidence type="ECO:0000256" key="7">
    <source>
        <dbReference type="ARBA" id="ARBA00022989"/>
    </source>
</evidence>
<dbReference type="InterPro" id="IPR045863">
    <property type="entry name" value="CorA_TM1_TM2"/>
</dbReference>
<evidence type="ECO:0000256" key="8">
    <source>
        <dbReference type="ARBA" id="ARBA00023065"/>
    </source>
</evidence>
<dbReference type="CDD" id="cd12826">
    <property type="entry name" value="EcCorA_ZntB-like_u1"/>
    <property type="match status" value="1"/>
</dbReference>
<evidence type="ECO:0000256" key="3">
    <source>
        <dbReference type="ARBA" id="ARBA00022448"/>
    </source>
</evidence>
<evidence type="ECO:0000256" key="6">
    <source>
        <dbReference type="ARBA" id="ARBA00022842"/>
    </source>
</evidence>
<dbReference type="SUPFAM" id="SSF143865">
    <property type="entry name" value="CorA soluble domain-like"/>
    <property type="match status" value="1"/>
</dbReference>
<evidence type="ECO:0000313" key="14">
    <source>
        <dbReference type="Proteomes" id="UP000664545"/>
    </source>
</evidence>
<dbReference type="Pfam" id="PF01544">
    <property type="entry name" value="CorA"/>
    <property type="match status" value="1"/>
</dbReference>
<dbReference type="PANTHER" id="PTHR46494:SF1">
    <property type="entry name" value="CORA FAMILY METAL ION TRANSPORTER (EUROFUNG)"/>
    <property type="match status" value="1"/>
</dbReference>
<keyword evidence="9 12" id="KW-0472">Membrane</keyword>
<gene>
    <name evidence="13" type="ORF">JYB65_00300</name>
</gene>
<feature type="transmembrane region" description="Helical" evidence="12">
    <location>
        <begin position="284"/>
        <end position="304"/>
    </location>
</feature>
<keyword evidence="3" id="KW-0813">Transport</keyword>
<dbReference type="EMBL" id="JAFJZZ010000001">
    <property type="protein sequence ID" value="MBN7771801.1"/>
    <property type="molecule type" value="Genomic_DNA"/>
</dbReference>
<evidence type="ECO:0000256" key="5">
    <source>
        <dbReference type="ARBA" id="ARBA00022692"/>
    </source>
</evidence>
<keyword evidence="7 12" id="KW-1133">Transmembrane helix</keyword>
<dbReference type="InterPro" id="IPR045861">
    <property type="entry name" value="CorA_cytoplasmic_dom"/>
</dbReference>
<keyword evidence="5 12" id="KW-0812">Transmembrane</keyword>
<keyword evidence="4" id="KW-1003">Cell membrane</keyword>
<protein>
    <recommendedName>
        <fullName evidence="15">Magnesium transport protein CorA</fullName>
    </recommendedName>
</protein>
<dbReference type="GO" id="GO:0000287">
    <property type="term" value="F:magnesium ion binding"/>
    <property type="evidence" value="ECO:0007669"/>
    <property type="project" value="TreeGrafter"/>
</dbReference>
<evidence type="ECO:0000256" key="12">
    <source>
        <dbReference type="SAM" id="Phobius"/>
    </source>
</evidence>
<dbReference type="PANTHER" id="PTHR46494">
    <property type="entry name" value="CORA FAMILY METAL ION TRANSPORTER (EUROFUNG)"/>
    <property type="match status" value="1"/>
</dbReference>
<comment type="caution">
    <text evidence="13">The sequence shown here is derived from an EMBL/GenBank/DDBJ whole genome shotgun (WGS) entry which is preliminary data.</text>
</comment>
<sequence length="310" mass="36211">MFYILNDRVAKSIELADLKENDISVGYLTLQDLETNIDRLEINENILHDCMSDQTHFRDGVDAYEDFSFGIINIVNVMDVKGAKDRVAFIIKKNQFILVKLIDEDDSCRLIFQNSVKRFRQNATLEKVIFGILDGFLVHGNEALEAAEQKILRMEQNLAEGKMYQELNQDIFHLRQELSLQKNYYEQLFDIGEDLQENGNGLFDEEVLHYFRVFTAKAERLSDLTQALSDSLIHFREALQEYSNYKQNNIMKVFTVVTTIFLPLNLIVGWYGMNFHMPELTWKYGYATVILLCIIVVISCFVIFKKKKFF</sequence>
<dbReference type="SUPFAM" id="SSF144083">
    <property type="entry name" value="Magnesium transport protein CorA, transmembrane region"/>
    <property type="match status" value="1"/>
</dbReference>
<evidence type="ECO:0008006" key="15">
    <source>
        <dbReference type="Google" id="ProtNLM"/>
    </source>
</evidence>
<proteinExistence type="inferred from homology"/>
<evidence type="ECO:0000256" key="4">
    <source>
        <dbReference type="ARBA" id="ARBA00022475"/>
    </source>
</evidence>
<evidence type="ECO:0000256" key="11">
    <source>
        <dbReference type="ARBA" id="ARBA00045497"/>
    </source>
</evidence>
<organism evidence="13 14">
    <name type="scientific">Clostridium aminobutyricum</name>
    <dbReference type="NCBI Taxonomy" id="33953"/>
    <lineage>
        <taxon>Bacteria</taxon>
        <taxon>Bacillati</taxon>
        <taxon>Bacillota</taxon>
        <taxon>Clostridia</taxon>
        <taxon>Eubacteriales</taxon>
        <taxon>Clostridiaceae</taxon>
        <taxon>Clostridium</taxon>
    </lineage>
</organism>
<keyword evidence="8" id="KW-0406">Ion transport</keyword>
<accession>A0A939D676</accession>
<dbReference type="RefSeq" id="WP_206580594.1">
    <property type="nucleotide sequence ID" value="NZ_JAFJZZ010000001.1"/>
</dbReference>
<feature type="transmembrane region" description="Helical" evidence="12">
    <location>
        <begin position="253"/>
        <end position="272"/>
    </location>
</feature>
<evidence type="ECO:0000256" key="2">
    <source>
        <dbReference type="ARBA" id="ARBA00009765"/>
    </source>
</evidence>
<keyword evidence="6" id="KW-0460">Magnesium</keyword>
<keyword evidence="14" id="KW-1185">Reference proteome</keyword>
<reference evidence="13" key="1">
    <citation type="submission" date="2021-02" db="EMBL/GenBank/DDBJ databases">
        <title>Abyssanaerobacter marinus gen.nov., sp., nov, anaerobic bacterium isolated from the Onnuri vent field of Indian Ocean and suggestion of Mogibacteriaceae fam. nov., and proposal of reclassification of ambiguous this family's genus member.</title>
        <authorList>
            <person name="Kim Y.J."/>
            <person name="Yang J.-A."/>
        </authorList>
    </citation>
    <scope>NUCLEOTIDE SEQUENCE</scope>
    <source>
        <strain evidence="13">DSM 2634</strain>
    </source>
</reference>
<dbReference type="Gene3D" id="1.20.58.340">
    <property type="entry name" value="Magnesium transport protein CorA, transmembrane region"/>
    <property type="match status" value="2"/>
</dbReference>
<name>A0A939D676_CLOAM</name>
<evidence type="ECO:0000313" key="13">
    <source>
        <dbReference type="EMBL" id="MBN7771801.1"/>
    </source>
</evidence>
<comment type="subcellular location">
    <subcellularLocation>
        <location evidence="1">Cell membrane</location>
        <topology evidence="1">Multi-pass membrane protein</topology>
    </subcellularLocation>
</comment>
<evidence type="ECO:0000256" key="10">
    <source>
        <dbReference type="ARBA" id="ARBA00034269"/>
    </source>
</evidence>
<dbReference type="GO" id="GO:0050897">
    <property type="term" value="F:cobalt ion binding"/>
    <property type="evidence" value="ECO:0007669"/>
    <property type="project" value="TreeGrafter"/>
</dbReference>
<dbReference type="GO" id="GO:0005886">
    <property type="term" value="C:plasma membrane"/>
    <property type="evidence" value="ECO:0007669"/>
    <property type="project" value="UniProtKB-SubCell"/>
</dbReference>
<dbReference type="GO" id="GO:0015087">
    <property type="term" value="F:cobalt ion transmembrane transporter activity"/>
    <property type="evidence" value="ECO:0007669"/>
    <property type="project" value="TreeGrafter"/>
</dbReference>
<evidence type="ECO:0000256" key="1">
    <source>
        <dbReference type="ARBA" id="ARBA00004651"/>
    </source>
</evidence>